<dbReference type="Pfam" id="PF08548">
    <property type="entry name" value="Peptidase_M10_C"/>
    <property type="match status" value="1"/>
</dbReference>
<dbReference type="GO" id="GO:0005615">
    <property type="term" value="C:extracellular space"/>
    <property type="evidence" value="ECO:0007669"/>
    <property type="project" value="InterPro"/>
</dbReference>
<gene>
    <name evidence="6" type="ordered locus">Cyan7822_5949</name>
</gene>
<dbReference type="InterPro" id="IPR011049">
    <property type="entry name" value="Serralysin-like_metalloprot_C"/>
</dbReference>
<reference evidence="7" key="1">
    <citation type="journal article" date="2011" name="MBio">
        <title>Novel metabolic attributes of the genus Cyanothece, comprising a group of unicellular nitrogen-fixing Cyanobacteria.</title>
        <authorList>
            <person name="Bandyopadhyay A."/>
            <person name="Elvitigala T."/>
            <person name="Welsh E."/>
            <person name="Stockel J."/>
            <person name="Liberton M."/>
            <person name="Min H."/>
            <person name="Sherman L.A."/>
            <person name="Pakrasi H.B."/>
        </authorList>
    </citation>
    <scope>NUCLEOTIDE SEQUENCE [LARGE SCALE GENOMIC DNA]</scope>
    <source>
        <strain evidence="7">PCC 7822</strain>
        <plasmid evidence="7">Cy782201</plasmid>
    </source>
</reference>
<dbReference type="InterPro" id="IPR050557">
    <property type="entry name" value="RTX_toxin/Mannuronan_C5-epim"/>
</dbReference>
<evidence type="ECO:0000256" key="1">
    <source>
        <dbReference type="ARBA" id="ARBA00001913"/>
    </source>
</evidence>
<evidence type="ECO:0000313" key="6">
    <source>
        <dbReference type="EMBL" id="ADN17802.1"/>
    </source>
</evidence>
<keyword evidence="6" id="KW-0614">Plasmid</keyword>
<organism evidence="6 7">
    <name type="scientific">Gloeothece verrucosa (strain PCC 7822)</name>
    <name type="common">Cyanothece sp. (strain PCC 7822)</name>
    <dbReference type="NCBI Taxonomy" id="497965"/>
    <lineage>
        <taxon>Bacteria</taxon>
        <taxon>Bacillati</taxon>
        <taxon>Cyanobacteriota</taxon>
        <taxon>Cyanophyceae</taxon>
        <taxon>Oscillatoriophycideae</taxon>
        <taxon>Chroococcales</taxon>
        <taxon>Aphanothecaceae</taxon>
        <taxon>Gloeothece</taxon>
        <taxon>Gloeothece verrucosa</taxon>
    </lineage>
</organism>
<dbReference type="GO" id="GO:0005509">
    <property type="term" value="F:calcium ion binding"/>
    <property type="evidence" value="ECO:0007669"/>
    <property type="project" value="InterPro"/>
</dbReference>
<dbReference type="PRINTS" id="PR00313">
    <property type="entry name" value="CABNDNGRPT"/>
</dbReference>
<dbReference type="Proteomes" id="UP000008206">
    <property type="component" value="Plasmid Cy782201"/>
</dbReference>
<dbReference type="HOGENOM" id="CLU_023784_2_0_3"/>
<name>E0ULH2_GLOV7</name>
<accession>E0ULH2</accession>
<dbReference type="SUPFAM" id="SSF51120">
    <property type="entry name" value="beta-Roll"/>
    <property type="match status" value="1"/>
</dbReference>
<dbReference type="KEGG" id="cyj:Cyan7822_5949"/>
<evidence type="ECO:0000256" key="3">
    <source>
        <dbReference type="ARBA" id="ARBA00022525"/>
    </source>
</evidence>
<proteinExistence type="predicted"/>
<dbReference type="Gene3D" id="2.150.10.10">
    <property type="entry name" value="Serralysin-like metalloprotease, C-terminal"/>
    <property type="match status" value="1"/>
</dbReference>
<dbReference type="InterPro" id="IPR013858">
    <property type="entry name" value="Peptidase_M10B_C"/>
</dbReference>
<dbReference type="AlphaFoldDB" id="E0ULH2"/>
<keyword evidence="3" id="KW-0964">Secreted</keyword>
<dbReference type="PANTHER" id="PTHR38340:SF1">
    <property type="entry name" value="S-LAYER PROTEIN"/>
    <property type="match status" value="1"/>
</dbReference>
<keyword evidence="4" id="KW-0677">Repeat</keyword>
<keyword evidence="7" id="KW-1185">Reference proteome</keyword>
<protein>
    <submittedName>
        <fullName evidence="6">Hemolysin-type calcium-binding region</fullName>
    </submittedName>
</protein>
<dbReference type="PROSITE" id="PS00330">
    <property type="entry name" value="HEMOLYSIN_CALCIUM"/>
    <property type="match status" value="1"/>
</dbReference>
<geneLocation type="plasmid" evidence="6 7">
    <name>Cy782201</name>
</geneLocation>
<evidence type="ECO:0000256" key="2">
    <source>
        <dbReference type="ARBA" id="ARBA00004613"/>
    </source>
</evidence>
<comment type="cofactor">
    <cofactor evidence="1">
        <name>Ca(2+)</name>
        <dbReference type="ChEBI" id="CHEBI:29108"/>
    </cofactor>
</comment>
<evidence type="ECO:0000259" key="5">
    <source>
        <dbReference type="Pfam" id="PF08548"/>
    </source>
</evidence>
<comment type="subcellular location">
    <subcellularLocation>
        <location evidence="2">Secreted</location>
    </subcellularLocation>
</comment>
<evidence type="ECO:0000313" key="7">
    <source>
        <dbReference type="Proteomes" id="UP000008206"/>
    </source>
</evidence>
<dbReference type="Pfam" id="PF00353">
    <property type="entry name" value="HemolysinCabind"/>
    <property type="match status" value="3"/>
</dbReference>
<dbReference type="PANTHER" id="PTHR38340">
    <property type="entry name" value="S-LAYER PROTEIN"/>
    <property type="match status" value="1"/>
</dbReference>
<dbReference type="InterPro" id="IPR018511">
    <property type="entry name" value="Hemolysin-typ_Ca-bd_CS"/>
</dbReference>
<dbReference type="InterPro" id="IPR001343">
    <property type="entry name" value="Hemolysn_Ca-bd"/>
</dbReference>
<dbReference type="EMBL" id="CP002199">
    <property type="protein sequence ID" value="ADN17802.1"/>
    <property type="molecule type" value="Genomic_DNA"/>
</dbReference>
<sequence length="301" mass="30383">MVNNWVYVADYNAGLQIFDVGTKLLLTGTANINGTGNNGNNGLTGNSGNNILSGGNGNDIYFFNASSSLGSDTIIETTTGGIDTLDFTGTTGNVNINLGISSTQTVVSSAELVPHPNQLQLTLSAGNVLENLLGGSSEDCLIGNSLNNTITGGAGNDTLLGGGGNDSLIEGAGNDILTGGTGNDKFIYQTRRAFETGDVGIDVVSDFTSGSDKIVLSKATFTALSSIVGNNISASDFAVVVDDANAASSNALIVYCSSTGSLYYNQNGSASGLGTGAEFIDLPSLAADGKNLTVADFAIIA</sequence>
<evidence type="ECO:0000256" key="4">
    <source>
        <dbReference type="ARBA" id="ARBA00022737"/>
    </source>
</evidence>
<feature type="domain" description="Peptidase M10 serralysin C-terminal" evidence="5">
    <location>
        <begin position="79"/>
        <end position="221"/>
    </location>
</feature>